<dbReference type="AlphaFoldDB" id="A0A6G7GP79"/>
<protein>
    <submittedName>
        <fullName evidence="2">Putative Mu-like prophage FluMu protein gp36</fullName>
    </submittedName>
</protein>
<dbReference type="EMBL" id="CP049055">
    <property type="protein sequence ID" value="QII11241.1"/>
    <property type="molecule type" value="Genomic_DNA"/>
</dbReference>
<dbReference type="Pfam" id="PF07030">
    <property type="entry name" value="Phage_Mu_Gp36"/>
    <property type="match status" value="1"/>
</dbReference>
<proteinExistence type="predicted"/>
<evidence type="ECO:0000313" key="3">
    <source>
        <dbReference type="Proteomes" id="UP000501926"/>
    </source>
</evidence>
<dbReference type="Proteomes" id="UP000501926">
    <property type="component" value="Chromosome"/>
</dbReference>
<reference evidence="2 3" key="1">
    <citation type="submission" date="2020-02" db="EMBL/GenBank/DDBJ databases">
        <title>Newly sequenced genome of strain CSTR1 showed variability in Candidatus Kuenenia stuttgartiensis genomes.</title>
        <authorList>
            <person name="Ding C."/>
            <person name="Adrian L."/>
        </authorList>
    </citation>
    <scope>NUCLEOTIDE SEQUENCE [LARGE SCALE GENOMIC DNA]</scope>
    <source>
        <strain evidence="2 3">CSTR1</strain>
    </source>
</reference>
<dbReference type="InterPro" id="IPR009752">
    <property type="entry name" value="Phage_Mu_GpJ"/>
</dbReference>
<accession>A0A6G7GP79</accession>
<dbReference type="RefSeq" id="WP_164994807.1">
    <property type="nucleotide sequence ID" value="NZ_CP049055.1"/>
</dbReference>
<organism evidence="2 3">
    <name type="scientific">Kuenenia stuttgartiensis</name>
    <dbReference type="NCBI Taxonomy" id="174633"/>
    <lineage>
        <taxon>Bacteria</taxon>
        <taxon>Pseudomonadati</taxon>
        <taxon>Planctomycetota</taxon>
        <taxon>Candidatus Brocadiia</taxon>
        <taxon>Candidatus Brocadiales</taxon>
        <taxon>Candidatus Brocadiaceae</taxon>
        <taxon>Candidatus Kuenenia</taxon>
    </lineage>
</organism>
<feature type="region of interest" description="Disordered" evidence="1">
    <location>
        <begin position="106"/>
        <end position="143"/>
    </location>
</feature>
<evidence type="ECO:0000313" key="2">
    <source>
        <dbReference type="EMBL" id="QII11241.1"/>
    </source>
</evidence>
<gene>
    <name evidence="2" type="ORF">KsCSTR_18620</name>
</gene>
<name>A0A6G7GP79_KUEST</name>
<evidence type="ECO:0000256" key="1">
    <source>
        <dbReference type="SAM" id="MobiDB-lite"/>
    </source>
</evidence>
<sequence length="143" mass="15493">MSYSTLTDILKLIPEAVVIQLTDDEDTGSVVTPRVDEAIAQADAEIDSYCGGRYSVPFGTVPDICRKISVDIAIYNLYSRKVEAIPDTRSERYKNAIRQLEGIAKGTISIGEDPEPDAPTGGGIQTSKTSDDRIFNSDTLSGF</sequence>